<organism evidence="2 3">
    <name type="scientific">Liquidambar formosana</name>
    <name type="common">Formosan gum</name>
    <dbReference type="NCBI Taxonomy" id="63359"/>
    <lineage>
        <taxon>Eukaryota</taxon>
        <taxon>Viridiplantae</taxon>
        <taxon>Streptophyta</taxon>
        <taxon>Embryophyta</taxon>
        <taxon>Tracheophyta</taxon>
        <taxon>Spermatophyta</taxon>
        <taxon>Magnoliopsida</taxon>
        <taxon>eudicotyledons</taxon>
        <taxon>Gunneridae</taxon>
        <taxon>Pentapetalae</taxon>
        <taxon>Saxifragales</taxon>
        <taxon>Altingiaceae</taxon>
        <taxon>Liquidambar</taxon>
    </lineage>
</organism>
<dbReference type="SUPFAM" id="SSF53474">
    <property type="entry name" value="alpha/beta-Hydrolases"/>
    <property type="match status" value="1"/>
</dbReference>
<sequence>MGAASDQNLYDPVKYSSLHAFADDLIDLIGEMNLISPVFIGHSVSGMIGCIASTKRPELFKKLILLCSSPRFLNSEDYKGGFESCELEQIFSIALSFAKTVFNNDHRDVLEKVQVPCTIIQTSNDIAVPVDVAYFMQKKIEAKSTVEIIDTCGHFPQLTDHKVLIDVLTKSLSSNLN</sequence>
<reference evidence="2 3" key="1">
    <citation type="journal article" date="2024" name="Plant J.">
        <title>Genome sequences and population genomics reveal climatic adaptation and genomic divergence between two closely related sweetgum species.</title>
        <authorList>
            <person name="Xu W.Q."/>
            <person name="Ren C.Q."/>
            <person name="Zhang X.Y."/>
            <person name="Comes H.P."/>
            <person name="Liu X.H."/>
            <person name="Li Y.G."/>
            <person name="Kettle C.J."/>
            <person name="Jalonen R."/>
            <person name="Gaisberger H."/>
            <person name="Ma Y.Z."/>
            <person name="Qiu Y.X."/>
        </authorList>
    </citation>
    <scope>NUCLEOTIDE SEQUENCE [LARGE SCALE GENOMIC DNA]</scope>
    <source>
        <strain evidence="2">Hangzhou</strain>
    </source>
</reference>
<evidence type="ECO:0000256" key="1">
    <source>
        <dbReference type="ARBA" id="ARBA00008645"/>
    </source>
</evidence>
<protein>
    <submittedName>
        <fullName evidence="2">Uncharacterized protein</fullName>
    </submittedName>
</protein>
<dbReference type="Proteomes" id="UP001415857">
    <property type="component" value="Unassembled WGS sequence"/>
</dbReference>
<keyword evidence="3" id="KW-1185">Reference proteome</keyword>
<dbReference type="EMBL" id="JBBPBK010000012">
    <property type="protein sequence ID" value="KAK9273565.1"/>
    <property type="molecule type" value="Genomic_DNA"/>
</dbReference>
<dbReference type="Gene3D" id="3.40.50.1820">
    <property type="entry name" value="alpha/beta hydrolase"/>
    <property type="match status" value="2"/>
</dbReference>
<dbReference type="InterPro" id="IPR029058">
    <property type="entry name" value="AB_hydrolase_fold"/>
</dbReference>
<proteinExistence type="inferred from homology"/>
<dbReference type="PANTHER" id="PTHR43039">
    <property type="entry name" value="ESTERASE-RELATED"/>
    <property type="match status" value="1"/>
</dbReference>
<gene>
    <name evidence="2" type="ORF">L1049_018375</name>
</gene>
<comment type="similarity">
    <text evidence="1">Belongs to the AB hydrolase superfamily.</text>
</comment>
<dbReference type="AlphaFoldDB" id="A0AAP0WN03"/>
<evidence type="ECO:0000313" key="2">
    <source>
        <dbReference type="EMBL" id="KAK9273565.1"/>
    </source>
</evidence>
<comment type="caution">
    <text evidence="2">The sequence shown here is derived from an EMBL/GenBank/DDBJ whole genome shotgun (WGS) entry which is preliminary data.</text>
</comment>
<evidence type="ECO:0000313" key="3">
    <source>
        <dbReference type="Proteomes" id="UP001415857"/>
    </source>
</evidence>
<name>A0AAP0WN03_LIQFO</name>
<accession>A0AAP0WN03</accession>